<evidence type="ECO:0000259" key="2">
    <source>
        <dbReference type="Pfam" id="PF00561"/>
    </source>
</evidence>
<dbReference type="PANTHER" id="PTHR42886:SF29">
    <property type="entry name" value="PUMMELIG, ISOFORM A"/>
    <property type="match status" value="1"/>
</dbReference>
<name>A0AAV2PNN5_MEGNR</name>
<dbReference type="SUPFAM" id="SSF53474">
    <property type="entry name" value="alpha/beta-Hydrolases"/>
    <property type="match status" value="1"/>
</dbReference>
<keyword evidence="4" id="KW-1185">Reference proteome</keyword>
<accession>A0AAV2PNN5</accession>
<dbReference type="GO" id="GO:0052689">
    <property type="term" value="F:carboxylic ester hydrolase activity"/>
    <property type="evidence" value="ECO:0007669"/>
    <property type="project" value="TreeGrafter"/>
</dbReference>
<comment type="similarity">
    <text evidence="1">Belongs to the peptidase S33 family. ABHD4/ABHD5 subfamily.</text>
</comment>
<dbReference type="PANTHER" id="PTHR42886">
    <property type="entry name" value="RE40534P-RELATED"/>
    <property type="match status" value="1"/>
</dbReference>
<evidence type="ECO:0000256" key="1">
    <source>
        <dbReference type="ARBA" id="ARBA00038097"/>
    </source>
</evidence>
<dbReference type="GO" id="GO:0005739">
    <property type="term" value="C:mitochondrion"/>
    <property type="evidence" value="ECO:0007669"/>
    <property type="project" value="TreeGrafter"/>
</dbReference>
<protein>
    <recommendedName>
        <fullName evidence="2">AB hydrolase-1 domain-containing protein</fullName>
    </recommendedName>
</protein>
<dbReference type="Gene3D" id="3.40.50.1820">
    <property type="entry name" value="alpha/beta hydrolase"/>
    <property type="match status" value="1"/>
</dbReference>
<dbReference type="GO" id="GO:0006654">
    <property type="term" value="P:phosphatidic acid biosynthetic process"/>
    <property type="evidence" value="ECO:0007669"/>
    <property type="project" value="TreeGrafter"/>
</dbReference>
<organism evidence="3 4">
    <name type="scientific">Meganyctiphanes norvegica</name>
    <name type="common">Northern krill</name>
    <name type="synonym">Thysanopoda norvegica</name>
    <dbReference type="NCBI Taxonomy" id="48144"/>
    <lineage>
        <taxon>Eukaryota</taxon>
        <taxon>Metazoa</taxon>
        <taxon>Ecdysozoa</taxon>
        <taxon>Arthropoda</taxon>
        <taxon>Crustacea</taxon>
        <taxon>Multicrustacea</taxon>
        <taxon>Malacostraca</taxon>
        <taxon>Eumalacostraca</taxon>
        <taxon>Eucarida</taxon>
        <taxon>Euphausiacea</taxon>
        <taxon>Euphausiidae</taxon>
        <taxon>Meganyctiphanes</taxon>
    </lineage>
</organism>
<dbReference type="InterPro" id="IPR029058">
    <property type="entry name" value="AB_hydrolase_fold"/>
</dbReference>
<sequence length="344" mass="39493">MDPPSRHHKRLRHLDQSQTIVARMKWRMMSEVLLDQIASNFANLSRLVHVKMAKYLGEKSIFVCQIPSLADEPKKKLLLHGECPIDYTRILNVKSTFTQPPFVAPSMGRSSRPTFSVDASTAENEYLLSIETWRQVLGLEKFILLGHSFGGFLAAAYTLKYHQRVCHLILEDPWGIGGLTALARAVGPVLQVANPLKALRGAYWFGPTLFKKHPLLKRFHELVKNSEEVFPSYMYQLNAQQNTGYGFHSIMQGLLHAKHPIIDRMDDMPKEMPITFIYGERSWMERSSGYQIKEERFNSYVDVKVIERCGHDVHVEKYEEFNLIANETCSLSDSVERRNNADPL</sequence>
<evidence type="ECO:0000313" key="3">
    <source>
        <dbReference type="EMBL" id="CAL4061306.1"/>
    </source>
</evidence>
<dbReference type="AlphaFoldDB" id="A0AAV2PNN5"/>
<dbReference type="GO" id="GO:0042171">
    <property type="term" value="F:lysophosphatidic acid acyltransferase activity"/>
    <property type="evidence" value="ECO:0007669"/>
    <property type="project" value="TreeGrafter"/>
</dbReference>
<dbReference type="GO" id="GO:0055088">
    <property type="term" value="P:lipid homeostasis"/>
    <property type="evidence" value="ECO:0007669"/>
    <property type="project" value="TreeGrafter"/>
</dbReference>
<dbReference type="EMBL" id="CAXKWB010000592">
    <property type="protein sequence ID" value="CAL4061306.1"/>
    <property type="molecule type" value="Genomic_DNA"/>
</dbReference>
<dbReference type="Pfam" id="PF00561">
    <property type="entry name" value="Abhydrolase_1"/>
    <property type="match status" value="1"/>
</dbReference>
<evidence type="ECO:0000313" key="4">
    <source>
        <dbReference type="Proteomes" id="UP001497623"/>
    </source>
</evidence>
<feature type="non-terminal residue" evidence="3">
    <location>
        <position position="344"/>
    </location>
</feature>
<reference evidence="3 4" key="1">
    <citation type="submission" date="2024-05" db="EMBL/GenBank/DDBJ databases">
        <authorList>
            <person name="Wallberg A."/>
        </authorList>
    </citation>
    <scope>NUCLEOTIDE SEQUENCE [LARGE SCALE GENOMIC DNA]</scope>
</reference>
<comment type="caution">
    <text evidence="3">The sequence shown here is derived from an EMBL/GenBank/DDBJ whole genome shotgun (WGS) entry which is preliminary data.</text>
</comment>
<dbReference type="Proteomes" id="UP001497623">
    <property type="component" value="Unassembled WGS sequence"/>
</dbReference>
<feature type="domain" description="AB hydrolase-1" evidence="2">
    <location>
        <begin position="107"/>
        <end position="317"/>
    </location>
</feature>
<dbReference type="GO" id="GO:0005811">
    <property type="term" value="C:lipid droplet"/>
    <property type="evidence" value="ECO:0007669"/>
    <property type="project" value="TreeGrafter"/>
</dbReference>
<dbReference type="InterPro" id="IPR000073">
    <property type="entry name" value="AB_hydrolase_1"/>
</dbReference>
<proteinExistence type="inferred from homology"/>
<gene>
    <name evidence="3" type="ORF">MNOR_LOCUS2056</name>
</gene>